<accession>A0A938X544</accession>
<gene>
    <name evidence="1" type="ORF">H6A13_12050</name>
</gene>
<dbReference type="EMBL" id="JACJLV010000063">
    <property type="protein sequence ID" value="MBM6827810.1"/>
    <property type="molecule type" value="Genomic_DNA"/>
</dbReference>
<dbReference type="RefSeq" id="WP_204909786.1">
    <property type="nucleotide sequence ID" value="NZ_JACJLV010000063.1"/>
</dbReference>
<reference evidence="1" key="1">
    <citation type="submission" date="2020-08" db="EMBL/GenBank/DDBJ databases">
        <authorList>
            <person name="Cejkova D."/>
            <person name="Kubasova T."/>
            <person name="Jahodarova E."/>
            <person name="Rychlik I."/>
        </authorList>
    </citation>
    <scope>NUCLEOTIDE SEQUENCE</scope>
    <source>
        <strain evidence="1">An420c</strain>
    </source>
</reference>
<evidence type="ECO:0000313" key="2">
    <source>
        <dbReference type="Proteomes" id="UP000713880"/>
    </source>
</evidence>
<dbReference type="AlphaFoldDB" id="A0A938X544"/>
<proteinExistence type="predicted"/>
<name>A0A938X544_9CLOT</name>
<evidence type="ECO:0000313" key="1">
    <source>
        <dbReference type="EMBL" id="MBM6827810.1"/>
    </source>
</evidence>
<dbReference type="Proteomes" id="UP000713880">
    <property type="component" value="Unassembled WGS sequence"/>
</dbReference>
<protein>
    <submittedName>
        <fullName evidence="1">Nucleic acid-binding protein</fullName>
    </submittedName>
</protein>
<reference evidence="1" key="2">
    <citation type="journal article" date="2021" name="Sci. Rep.">
        <title>The distribution of antibiotic resistance genes in chicken gut microbiota commensals.</title>
        <authorList>
            <person name="Juricova H."/>
            <person name="Matiasovicova J."/>
            <person name="Kubasova T."/>
            <person name="Cejkova D."/>
            <person name="Rychlik I."/>
        </authorList>
    </citation>
    <scope>NUCLEOTIDE SEQUENCE</scope>
    <source>
        <strain evidence="1">An420c</strain>
    </source>
</reference>
<comment type="caution">
    <text evidence="1">The sequence shown here is derived from an EMBL/GenBank/DDBJ whole genome shotgun (WGS) entry which is preliminary data.</text>
</comment>
<keyword evidence="2" id="KW-1185">Reference proteome</keyword>
<organism evidence="1 2">
    <name type="scientific">Mordavella massiliensis</name>
    <dbReference type="NCBI Taxonomy" id="1871024"/>
    <lineage>
        <taxon>Bacteria</taxon>
        <taxon>Bacillati</taxon>
        <taxon>Bacillota</taxon>
        <taxon>Clostridia</taxon>
        <taxon>Eubacteriales</taxon>
        <taxon>Clostridiaceae</taxon>
        <taxon>Mordavella</taxon>
    </lineage>
</organism>
<sequence length="64" mass="7112">MRKCVRCECDMVANYDVKVEGGAYGLKITKPGLFKSSLGKIRVAVCPKCGYLEFYLEDTSKIGE</sequence>